<name>A0A5N6GSY4_ASPFL</name>
<gene>
    <name evidence="1" type="ORF">BDV35DRAFT_382093</name>
</gene>
<dbReference type="EMBL" id="ML734623">
    <property type="protein sequence ID" value="KAB8244684.1"/>
    <property type="molecule type" value="Genomic_DNA"/>
</dbReference>
<sequence length="146" mass="16614">MTKGKRNMGSEHSKQTLPWSRPYVAMLVLKRLNQSLGFKARPLFDHSKSVAYITTLSRRPAVWSPWSMARFLSKRSCNSNITTGKSAYEEKKGDLDAEGKPTCMYRRLPISVTVWHVLGVCQVTQSIAIQRYLNTSDVIQSKGYKE</sequence>
<dbReference type="Proteomes" id="UP000325434">
    <property type="component" value="Unassembled WGS sequence"/>
</dbReference>
<proteinExistence type="predicted"/>
<evidence type="ECO:0000313" key="1">
    <source>
        <dbReference type="EMBL" id="KAB8244684.1"/>
    </source>
</evidence>
<organism evidence="1">
    <name type="scientific">Aspergillus flavus</name>
    <dbReference type="NCBI Taxonomy" id="5059"/>
    <lineage>
        <taxon>Eukaryota</taxon>
        <taxon>Fungi</taxon>
        <taxon>Dikarya</taxon>
        <taxon>Ascomycota</taxon>
        <taxon>Pezizomycotina</taxon>
        <taxon>Eurotiomycetes</taxon>
        <taxon>Eurotiomycetidae</taxon>
        <taxon>Eurotiales</taxon>
        <taxon>Aspergillaceae</taxon>
        <taxon>Aspergillus</taxon>
        <taxon>Aspergillus subgen. Circumdati</taxon>
    </lineage>
</organism>
<protein>
    <submittedName>
        <fullName evidence="1">Uncharacterized protein</fullName>
    </submittedName>
</protein>
<accession>A0A5N6GSY4</accession>
<reference evidence="1" key="1">
    <citation type="submission" date="2019-04" db="EMBL/GenBank/DDBJ databases">
        <title>Friends and foes A comparative genomics study of 23 Aspergillus species from section Flavi.</title>
        <authorList>
            <consortium name="DOE Joint Genome Institute"/>
            <person name="Kjaerbolling I."/>
            <person name="Vesth T."/>
            <person name="Frisvad J.C."/>
            <person name="Nybo J.L."/>
            <person name="Theobald S."/>
            <person name="Kildgaard S."/>
            <person name="Isbrandt T."/>
            <person name="Kuo A."/>
            <person name="Sato A."/>
            <person name="Lyhne E.K."/>
            <person name="Kogle M.E."/>
            <person name="Wiebenga A."/>
            <person name="Kun R.S."/>
            <person name="Lubbers R.J."/>
            <person name="Makela M.R."/>
            <person name="Barry K."/>
            <person name="Chovatia M."/>
            <person name="Clum A."/>
            <person name="Daum C."/>
            <person name="Haridas S."/>
            <person name="He G."/>
            <person name="LaButti K."/>
            <person name="Lipzen A."/>
            <person name="Mondo S."/>
            <person name="Riley R."/>
            <person name="Salamov A."/>
            <person name="Simmons B.A."/>
            <person name="Magnuson J.K."/>
            <person name="Henrissat B."/>
            <person name="Mortensen U.H."/>
            <person name="Larsen T.O."/>
            <person name="Devries R.P."/>
            <person name="Grigoriev I.V."/>
            <person name="Machida M."/>
            <person name="Baker S.E."/>
            <person name="Andersen M.R."/>
        </authorList>
    </citation>
    <scope>NUCLEOTIDE SEQUENCE [LARGE SCALE GENOMIC DNA]</scope>
    <source>
        <strain evidence="1">CBS 121.62</strain>
    </source>
</reference>
<dbReference type="AlphaFoldDB" id="A0A5N6GSY4"/>